<accession>S3DJ02</accession>
<dbReference type="GeneID" id="19468340"/>
<name>S3DJ02_GLAL2</name>
<evidence type="ECO:0000313" key="2">
    <source>
        <dbReference type="EMBL" id="EPE37129.1"/>
    </source>
</evidence>
<proteinExistence type="predicted"/>
<evidence type="ECO:0000256" key="1">
    <source>
        <dbReference type="SAM" id="MobiDB-lite"/>
    </source>
</evidence>
<dbReference type="AlphaFoldDB" id="S3DJ02"/>
<feature type="region of interest" description="Disordered" evidence="1">
    <location>
        <begin position="1"/>
        <end position="85"/>
    </location>
</feature>
<sequence>MDPKRGSGRRNSGRRPSQPSPSEHQISPSDTIGSQEASEQFKHSRTTARRSSASSSESQGKQSAARPSARRPRSRRNTRERIDNSARLNSLSYELNAGRSSSIIRRDESTIRAAEYCEEEAQIAYMGMMSGPTYSSRSDKTFPEYTGKKIDYASSIDAPRCYSTRHPPQPLQSSKHMAEVVAAGKRSRQKHLTILGYHGFS</sequence>
<dbReference type="EMBL" id="KE145352">
    <property type="protein sequence ID" value="EPE37129.1"/>
    <property type="molecule type" value="Genomic_DNA"/>
</dbReference>
<dbReference type="KEGG" id="glz:GLAREA_09292"/>
<keyword evidence="3" id="KW-1185">Reference proteome</keyword>
<feature type="compositionally biased region" description="Basic residues" evidence="1">
    <location>
        <begin position="1"/>
        <end position="13"/>
    </location>
</feature>
<protein>
    <submittedName>
        <fullName evidence="2">Uncharacterized protein</fullName>
    </submittedName>
</protein>
<organism evidence="2 3">
    <name type="scientific">Glarea lozoyensis (strain ATCC 20868 / MF5171)</name>
    <dbReference type="NCBI Taxonomy" id="1116229"/>
    <lineage>
        <taxon>Eukaryota</taxon>
        <taxon>Fungi</taxon>
        <taxon>Dikarya</taxon>
        <taxon>Ascomycota</taxon>
        <taxon>Pezizomycotina</taxon>
        <taxon>Leotiomycetes</taxon>
        <taxon>Helotiales</taxon>
        <taxon>Helotiaceae</taxon>
        <taxon>Glarea</taxon>
    </lineage>
</organism>
<dbReference type="RefSeq" id="XP_008076444.1">
    <property type="nucleotide sequence ID" value="XM_008078253.1"/>
</dbReference>
<dbReference type="Proteomes" id="UP000016922">
    <property type="component" value="Unassembled WGS sequence"/>
</dbReference>
<gene>
    <name evidence="2" type="ORF">GLAREA_09292</name>
</gene>
<dbReference type="HOGENOM" id="CLU_1360514_0_0_1"/>
<reference evidence="2 3" key="1">
    <citation type="journal article" date="2013" name="BMC Genomics">
        <title>Genomics-driven discovery of the pneumocandin biosynthetic gene cluster in the fungus Glarea lozoyensis.</title>
        <authorList>
            <person name="Chen L."/>
            <person name="Yue Q."/>
            <person name="Zhang X."/>
            <person name="Xiang M."/>
            <person name="Wang C."/>
            <person name="Li S."/>
            <person name="Che Y."/>
            <person name="Ortiz-Lopez F.J."/>
            <person name="Bills G.F."/>
            <person name="Liu X."/>
            <person name="An Z."/>
        </authorList>
    </citation>
    <scope>NUCLEOTIDE SEQUENCE [LARGE SCALE GENOMIC DNA]</scope>
    <source>
        <strain evidence="3">ATCC 20868 / MF5171</strain>
    </source>
</reference>
<evidence type="ECO:0000313" key="3">
    <source>
        <dbReference type="Proteomes" id="UP000016922"/>
    </source>
</evidence>
<feature type="compositionally biased region" description="Polar residues" evidence="1">
    <location>
        <begin position="23"/>
        <end position="38"/>
    </location>
</feature>